<evidence type="ECO:0000313" key="2">
    <source>
        <dbReference type="Proteomes" id="UP000308600"/>
    </source>
</evidence>
<evidence type="ECO:0000313" key="1">
    <source>
        <dbReference type="EMBL" id="TFK72386.1"/>
    </source>
</evidence>
<gene>
    <name evidence="1" type="ORF">BDN72DRAFT_335757</name>
</gene>
<dbReference type="Proteomes" id="UP000308600">
    <property type="component" value="Unassembled WGS sequence"/>
</dbReference>
<keyword evidence="2" id="KW-1185">Reference proteome</keyword>
<reference evidence="1 2" key="1">
    <citation type="journal article" date="2019" name="Nat. Ecol. Evol.">
        <title>Megaphylogeny resolves global patterns of mushroom evolution.</title>
        <authorList>
            <person name="Varga T."/>
            <person name="Krizsan K."/>
            <person name="Foldi C."/>
            <person name="Dima B."/>
            <person name="Sanchez-Garcia M."/>
            <person name="Sanchez-Ramirez S."/>
            <person name="Szollosi G.J."/>
            <person name="Szarkandi J.G."/>
            <person name="Papp V."/>
            <person name="Albert L."/>
            <person name="Andreopoulos W."/>
            <person name="Angelini C."/>
            <person name="Antonin V."/>
            <person name="Barry K.W."/>
            <person name="Bougher N.L."/>
            <person name="Buchanan P."/>
            <person name="Buyck B."/>
            <person name="Bense V."/>
            <person name="Catcheside P."/>
            <person name="Chovatia M."/>
            <person name="Cooper J."/>
            <person name="Damon W."/>
            <person name="Desjardin D."/>
            <person name="Finy P."/>
            <person name="Geml J."/>
            <person name="Haridas S."/>
            <person name="Hughes K."/>
            <person name="Justo A."/>
            <person name="Karasinski D."/>
            <person name="Kautmanova I."/>
            <person name="Kiss B."/>
            <person name="Kocsube S."/>
            <person name="Kotiranta H."/>
            <person name="LaButti K.M."/>
            <person name="Lechner B.E."/>
            <person name="Liimatainen K."/>
            <person name="Lipzen A."/>
            <person name="Lukacs Z."/>
            <person name="Mihaltcheva S."/>
            <person name="Morgado L.N."/>
            <person name="Niskanen T."/>
            <person name="Noordeloos M.E."/>
            <person name="Ohm R.A."/>
            <person name="Ortiz-Santana B."/>
            <person name="Ovrebo C."/>
            <person name="Racz N."/>
            <person name="Riley R."/>
            <person name="Savchenko A."/>
            <person name="Shiryaev A."/>
            <person name="Soop K."/>
            <person name="Spirin V."/>
            <person name="Szebenyi C."/>
            <person name="Tomsovsky M."/>
            <person name="Tulloss R.E."/>
            <person name="Uehling J."/>
            <person name="Grigoriev I.V."/>
            <person name="Vagvolgyi C."/>
            <person name="Papp T."/>
            <person name="Martin F.M."/>
            <person name="Miettinen O."/>
            <person name="Hibbett D.S."/>
            <person name="Nagy L.G."/>
        </authorList>
    </citation>
    <scope>NUCLEOTIDE SEQUENCE [LARGE SCALE GENOMIC DNA]</scope>
    <source>
        <strain evidence="1 2">NL-1719</strain>
    </source>
</reference>
<dbReference type="EMBL" id="ML208286">
    <property type="protein sequence ID" value="TFK72386.1"/>
    <property type="molecule type" value="Genomic_DNA"/>
</dbReference>
<protein>
    <submittedName>
        <fullName evidence="1">Uncharacterized protein</fullName>
    </submittedName>
</protein>
<sequence length="201" mass="21659">MSKSEFQAKFPGQASESDIPPSPTAENPGQVYPKWDPQPAQQLPRKSSEGLTIGATAGEPTSSTTNITDPTRNPSANSDSLILVANPFLIHQALEKVDTALEEIVSILHAESNGSMHVESINGPTVKDDSGTHPAVHEWLQKIRGWRDEIGEMRCRTGKTGTSTIARDFKESYGDTTDQPTIGSTGGGERLIRQEGGMFVD</sequence>
<name>A0ACD3B3D9_9AGAR</name>
<organism evidence="1 2">
    <name type="scientific">Pluteus cervinus</name>
    <dbReference type="NCBI Taxonomy" id="181527"/>
    <lineage>
        <taxon>Eukaryota</taxon>
        <taxon>Fungi</taxon>
        <taxon>Dikarya</taxon>
        <taxon>Basidiomycota</taxon>
        <taxon>Agaricomycotina</taxon>
        <taxon>Agaricomycetes</taxon>
        <taxon>Agaricomycetidae</taxon>
        <taxon>Agaricales</taxon>
        <taxon>Pluteineae</taxon>
        <taxon>Pluteaceae</taxon>
        <taxon>Pluteus</taxon>
    </lineage>
</organism>
<accession>A0ACD3B3D9</accession>
<proteinExistence type="predicted"/>